<organism evidence="9 10">
    <name type="scientific">Caproiciproducens faecalis</name>
    <dbReference type="NCBI Taxonomy" id="2820301"/>
    <lineage>
        <taxon>Bacteria</taxon>
        <taxon>Bacillati</taxon>
        <taxon>Bacillota</taxon>
        <taxon>Clostridia</taxon>
        <taxon>Eubacteriales</taxon>
        <taxon>Acutalibacteraceae</taxon>
        <taxon>Caproiciproducens</taxon>
    </lineage>
</organism>
<dbReference type="GO" id="GO:0003964">
    <property type="term" value="F:RNA-directed DNA polymerase activity"/>
    <property type="evidence" value="ECO:0007669"/>
    <property type="project" value="UniProtKB-KW"/>
</dbReference>
<evidence type="ECO:0000256" key="6">
    <source>
        <dbReference type="ARBA" id="ARBA00023118"/>
    </source>
</evidence>
<dbReference type="InterPro" id="IPR043502">
    <property type="entry name" value="DNA/RNA_pol_sf"/>
</dbReference>
<sequence length="316" mass="36446">MYQLKCKKVLKYLLKISDNSVFNQWYVASLIEPYIDISRGKPRLIEPPSLMLKSMQTRLKNMLGTIDVPINVFSGIKGRSYAQNAQWHKGNKFVYKIDLTAFFPSISRERVYSFFKEKLRTSPDIAEFLTNITTVNLDLSNIKSMEEINIFLESKNITTRNHLISGAPTSQILSYLANQDMFNEIQKLSDHNNITMTIYVDDLTFSSTDHISNNFKQEIFSVIRKYGYHISNKKVKGYSKFYPKLITGVIISKDGNIAVKNSLRLKTINELNTLKQAPQNTTSRKRLRGLVTATRQVEPNAYPSIHQFAFDKKYKV</sequence>
<keyword evidence="1" id="KW-0808">Transferase</keyword>
<dbReference type="Proteomes" id="UP000719942">
    <property type="component" value="Unassembled WGS sequence"/>
</dbReference>
<evidence type="ECO:0000256" key="4">
    <source>
        <dbReference type="ARBA" id="ARBA00022842"/>
    </source>
</evidence>
<protein>
    <submittedName>
        <fullName evidence="9">RNA-directed DNA polymerase</fullName>
    </submittedName>
</protein>
<evidence type="ECO:0000256" key="7">
    <source>
        <dbReference type="ARBA" id="ARBA00034120"/>
    </source>
</evidence>
<dbReference type="EMBL" id="JAGFNZ010000002">
    <property type="protein sequence ID" value="MBW7572458.1"/>
    <property type="molecule type" value="Genomic_DNA"/>
</dbReference>
<dbReference type="InterPro" id="IPR000123">
    <property type="entry name" value="Reverse_transcriptase_msDNA"/>
</dbReference>
<reference evidence="9 10" key="1">
    <citation type="submission" date="2021-03" db="EMBL/GenBank/DDBJ databases">
        <title>Caproiciproducens sp. nov. isolated from feces of cow.</title>
        <authorList>
            <person name="Choi J.-Y."/>
        </authorList>
    </citation>
    <scope>NUCLEOTIDE SEQUENCE [LARGE SCALE GENOMIC DNA]</scope>
    <source>
        <strain evidence="9 10">AGMB10547</strain>
    </source>
</reference>
<dbReference type="CDD" id="cd03487">
    <property type="entry name" value="RT_Bac_retron_II"/>
    <property type="match status" value="1"/>
</dbReference>
<dbReference type="Pfam" id="PF00078">
    <property type="entry name" value="RVT_1"/>
    <property type="match status" value="1"/>
</dbReference>
<evidence type="ECO:0000256" key="5">
    <source>
        <dbReference type="ARBA" id="ARBA00022918"/>
    </source>
</evidence>
<gene>
    <name evidence="9" type="ORF">J5W02_06485</name>
</gene>
<evidence type="ECO:0000259" key="8">
    <source>
        <dbReference type="PROSITE" id="PS50878"/>
    </source>
</evidence>
<dbReference type="PROSITE" id="PS50878">
    <property type="entry name" value="RT_POL"/>
    <property type="match status" value="1"/>
</dbReference>
<name>A0ABS7DMC0_9FIRM</name>
<keyword evidence="10" id="KW-1185">Reference proteome</keyword>
<keyword evidence="2" id="KW-0548">Nucleotidyltransferase</keyword>
<keyword evidence="6" id="KW-0051">Antiviral defense</keyword>
<dbReference type="SUPFAM" id="SSF56672">
    <property type="entry name" value="DNA/RNA polymerases"/>
    <property type="match status" value="1"/>
</dbReference>
<comment type="caution">
    <text evidence="9">The sequence shown here is derived from an EMBL/GenBank/DDBJ whole genome shotgun (WGS) entry which is preliminary data.</text>
</comment>
<evidence type="ECO:0000313" key="10">
    <source>
        <dbReference type="Proteomes" id="UP000719942"/>
    </source>
</evidence>
<keyword evidence="3" id="KW-0479">Metal-binding</keyword>
<proteinExistence type="inferred from homology"/>
<evidence type="ECO:0000256" key="2">
    <source>
        <dbReference type="ARBA" id="ARBA00022695"/>
    </source>
</evidence>
<accession>A0ABS7DMC0</accession>
<keyword evidence="4" id="KW-0460">Magnesium</keyword>
<evidence type="ECO:0000256" key="1">
    <source>
        <dbReference type="ARBA" id="ARBA00022679"/>
    </source>
</evidence>
<keyword evidence="5 9" id="KW-0695">RNA-directed DNA polymerase</keyword>
<comment type="similarity">
    <text evidence="7">Belongs to the bacterial reverse transcriptase family.</text>
</comment>
<feature type="domain" description="Reverse transcriptase" evidence="8">
    <location>
        <begin position="1"/>
        <end position="251"/>
    </location>
</feature>
<evidence type="ECO:0000313" key="9">
    <source>
        <dbReference type="EMBL" id="MBW7572458.1"/>
    </source>
</evidence>
<dbReference type="PRINTS" id="PR00866">
    <property type="entry name" value="RNADNAPOLMS"/>
</dbReference>
<dbReference type="InterPro" id="IPR000477">
    <property type="entry name" value="RT_dom"/>
</dbReference>
<evidence type="ECO:0000256" key="3">
    <source>
        <dbReference type="ARBA" id="ARBA00022723"/>
    </source>
</evidence>